<name>A0A1I8A3J6_9BILA</name>
<dbReference type="GO" id="GO:0005777">
    <property type="term" value="C:peroxisome"/>
    <property type="evidence" value="ECO:0007669"/>
    <property type="project" value="TreeGrafter"/>
</dbReference>
<evidence type="ECO:0000256" key="2">
    <source>
        <dbReference type="ARBA" id="ARBA00023235"/>
    </source>
</evidence>
<keyword evidence="1" id="KW-0560">Oxidoreductase</keyword>
<feature type="domain" description="3-hydroxyacyl-CoA dehydrogenase C-terminal" evidence="5">
    <location>
        <begin position="223"/>
        <end position="311"/>
    </location>
</feature>
<feature type="domain" description="3-hydroxyacyl-CoA dehydrogenase C-terminal" evidence="5">
    <location>
        <begin position="350"/>
        <end position="427"/>
    </location>
</feature>
<keyword evidence="3" id="KW-0456">Lyase</keyword>
<dbReference type="Pfam" id="PF02737">
    <property type="entry name" value="3HCDH_N"/>
    <property type="match status" value="1"/>
</dbReference>
<evidence type="ECO:0000256" key="3">
    <source>
        <dbReference type="ARBA" id="ARBA00023239"/>
    </source>
</evidence>
<accession>A0A1I8A3J6</accession>
<protein>
    <submittedName>
        <fullName evidence="8">3HCDH domain-containing protein</fullName>
    </submittedName>
</protein>
<dbReference type="GO" id="GO:0003857">
    <property type="term" value="F:(3S)-3-hydroxyacyl-CoA dehydrogenase (NAD+) activity"/>
    <property type="evidence" value="ECO:0007669"/>
    <property type="project" value="TreeGrafter"/>
</dbReference>
<evidence type="ECO:0000256" key="4">
    <source>
        <dbReference type="ARBA" id="ARBA00023268"/>
    </source>
</evidence>
<dbReference type="Gene3D" id="3.40.50.720">
    <property type="entry name" value="NAD(P)-binding Rossmann-like Domain"/>
    <property type="match status" value="1"/>
</dbReference>
<reference evidence="8" key="1">
    <citation type="submission" date="2016-11" db="UniProtKB">
        <authorList>
            <consortium name="WormBaseParasite"/>
        </authorList>
    </citation>
    <scope>IDENTIFICATION</scope>
</reference>
<keyword evidence="4" id="KW-0511">Multifunctional enzyme</keyword>
<dbReference type="Proteomes" id="UP000095287">
    <property type="component" value="Unplaced"/>
</dbReference>
<dbReference type="PANTHER" id="PTHR23309">
    <property type="entry name" value="3-HYDROXYACYL-COA DEHYROGENASE"/>
    <property type="match status" value="1"/>
</dbReference>
<dbReference type="InterPro" id="IPR008927">
    <property type="entry name" value="6-PGluconate_DH-like_C_sf"/>
</dbReference>
<evidence type="ECO:0000259" key="5">
    <source>
        <dbReference type="Pfam" id="PF00725"/>
    </source>
</evidence>
<proteinExistence type="predicted"/>
<sequence>MQMENVPENVRGYLMEAYASAKQWRLPNGKTAPCFKPVPLKEVGVIGGGTMGRGIAIAVARAGYRAILIENDKKLLESAKTELAKAVDREVKMKRLSKTEAEKVHQNLTYSVDLNALKNCDLVIEAIFENMEQKKVLFGKLNKICKKGCILGTNTSSLDIDELASPLSDRSRLVGIHFFNPAHVMKMIEIIAGSFTSGEAVATAFEVSNRMKKLPVLVGNCPGFVFNRILFVYSEIIGELMSLYGFFPKQVDKMMMDFGIAMGPAAMWDMNGIDVGAKVAEAHGWRQTELQKKLMKLGRYGRKTGRGYYVYNKEGRKVVDPEVETMIKELKEAPAKRVQINGEKDALDFVLFPTVNEAFKLIEEGMIADLSQIDLMLVFGMGWPVKTGGLVKYVLDNVGLHKVKARLDEWYSETGLTIFKPSKMLDAFEKKPFKARL</sequence>
<evidence type="ECO:0000259" key="6">
    <source>
        <dbReference type="Pfam" id="PF02737"/>
    </source>
</evidence>
<dbReference type="PANTHER" id="PTHR23309:SF49">
    <property type="entry name" value="PEROXISOMAL BIFUNCTIONAL ENZYME"/>
    <property type="match status" value="1"/>
</dbReference>
<dbReference type="SUPFAM" id="SSF51735">
    <property type="entry name" value="NAD(P)-binding Rossmann-fold domains"/>
    <property type="match status" value="1"/>
</dbReference>
<evidence type="ECO:0000256" key="1">
    <source>
        <dbReference type="ARBA" id="ARBA00023002"/>
    </source>
</evidence>
<dbReference type="InterPro" id="IPR036291">
    <property type="entry name" value="NAD(P)-bd_dom_sf"/>
</dbReference>
<dbReference type="Gene3D" id="1.10.1040.50">
    <property type="match status" value="1"/>
</dbReference>
<dbReference type="FunFam" id="3.40.50.720:FF:000796">
    <property type="entry name" value="Enoyl-CoA Hydratase"/>
    <property type="match status" value="1"/>
</dbReference>
<dbReference type="Pfam" id="PF00725">
    <property type="entry name" value="3HCDH"/>
    <property type="match status" value="2"/>
</dbReference>
<keyword evidence="7" id="KW-1185">Reference proteome</keyword>
<dbReference type="GO" id="GO:0006635">
    <property type="term" value="P:fatty acid beta-oxidation"/>
    <property type="evidence" value="ECO:0007669"/>
    <property type="project" value="TreeGrafter"/>
</dbReference>
<organism evidence="7 8">
    <name type="scientific">Steinernema glaseri</name>
    <dbReference type="NCBI Taxonomy" id="37863"/>
    <lineage>
        <taxon>Eukaryota</taxon>
        <taxon>Metazoa</taxon>
        <taxon>Ecdysozoa</taxon>
        <taxon>Nematoda</taxon>
        <taxon>Chromadorea</taxon>
        <taxon>Rhabditida</taxon>
        <taxon>Tylenchina</taxon>
        <taxon>Panagrolaimomorpha</taxon>
        <taxon>Strongyloidoidea</taxon>
        <taxon>Steinernematidae</taxon>
        <taxon>Steinernema</taxon>
    </lineage>
</organism>
<keyword evidence="2" id="KW-0413">Isomerase</keyword>
<evidence type="ECO:0000313" key="8">
    <source>
        <dbReference type="WBParaSite" id="L893_g32227.t1"/>
    </source>
</evidence>
<dbReference type="InterPro" id="IPR006176">
    <property type="entry name" value="3-OHacyl-CoA_DH_NAD-bd"/>
</dbReference>
<dbReference type="InterPro" id="IPR006108">
    <property type="entry name" value="3HC_DH_C"/>
</dbReference>
<dbReference type="GO" id="GO:0070403">
    <property type="term" value="F:NAD+ binding"/>
    <property type="evidence" value="ECO:0007669"/>
    <property type="project" value="InterPro"/>
</dbReference>
<dbReference type="GO" id="GO:0016829">
    <property type="term" value="F:lyase activity"/>
    <property type="evidence" value="ECO:0007669"/>
    <property type="project" value="UniProtKB-KW"/>
</dbReference>
<dbReference type="WBParaSite" id="L893_g32227.t1">
    <property type="protein sequence ID" value="L893_g32227.t1"/>
    <property type="gene ID" value="L893_g32227"/>
</dbReference>
<evidence type="ECO:0000313" key="7">
    <source>
        <dbReference type="Proteomes" id="UP000095287"/>
    </source>
</evidence>
<dbReference type="GO" id="GO:0016853">
    <property type="term" value="F:isomerase activity"/>
    <property type="evidence" value="ECO:0007669"/>
    <property type="project" value="UniProtKB-KW"/>
</dbReference>
<dbReference type="AlphaFoldDB" id="A0A1I8A3J6"/>
<feature type="domain" description="3-hydroxyacyl-CoA dehydrogenase NAD binding" evidence="6">
    <location>
        <begin position="43"/>
        <end position="220"/>
    </location>
</feature>
<dbReference type="SUPFAM" id="SSF48179">
    <property type="entry name" value="6-phosphogluconate dehydrogenase C-terminal domain-like"/>
    <property type="match status" value="2"/>
</dbReference>